<protein>
    <submittedName>
        <fullName evidence="3">DUF3153 domain-containing protein</fullName>
    </submittedName>
</protein>
<evidence type="ECO:0000313" key="4">
    <source>
        <dbReference type="Proteomes" id="UP001296706"/>
    </source>
</evidence>
<evidence type="ECO:0000259" key="2">
    <source>
        <dbReference type="Pfam" id="PF21946"/>
    </source>
</evidence>
<keyword evidence="1" id="KW-0472">Membrane</keyword>
<reference evidence="3 4" key="1">
    <citation type="submission" date="2020-04" db="EMBL/GenBank/DDBJ databases">
        <authorList>
            <person name="Klaysubun C."/>
            <person name="Duangmal K."/>
            <person name="Lipun K."/>
        </authorList>
    </citation>
    <scope>NUCLEOTIDE SEQUENCE [LARGE SCALE GENOMIC DNA]</scope>
    <source>
        <strain evidence="3 4">JCM 11839</strain>
    </source>
</reference>
<keyword evidence="1" id="KW-1133">Transmembrane helix</keyword>
<dbReference type="Proteomes" id="UP001296706">
    <property type="component" value="Unassembled WGS sequence"/>
</dbReference>
<dbReference type="EMBL" id="JAAXKY010000171">
    <property type="protein sequence ID" value="NMH81788.1"/>
    <property type="molecule type" value="Genomic_DNA"/>
</dbReference>
<dbReference type="RefSeq" id="WP_169399814.1">
    <property type="nucleotide sequence ID" value="NZ_BAAAJH010000002.1"/>
</dbReference>
<feature type="domain" description="LppM" evidence="2">
    <location>
        <begin position="34"/>
        <end position="187"/>
    </location>
</feature>
<comment type="caution">
    <text evidence="3">The sequence shown here is derived from an EMBL/GenBank/DDBJ whole genome shotgun (WGS) entry which is preliminary data.</text>
</comment>
<proteinExistence type="predicted"/>
<keyword evidence="1" id="KW-0812">Transmembrane</keyword>
<evidence type="ECO:0000256" key="1">
    <source>
        <dbReference type="SAM" id="Phobius"/>
    </source>
</evidence>
<gene>
    <name evidence="3" type="ORF">HF577_32450</name>
</gene>
<dbReference type="Pfam" id="PF21946">
    <property type="entry name" value="LppM"/>
    <property type="match status" value="1"/>
</dbReference>
<sequence length="230" mass="23751">MTAVPMTPTARRRVLPLLLLALLVATSLLGGCARVRAALAVQPDDTVTGEVVIATPEKSADDPGPAITVPADLESDVEVSPYRQDGYAGSVLRFSGLTFAQVASLATVAGPAGDAVRFELRRAGNRVLVNGAVDLTTVAVDRADFQLKVGFPGQVLETNGDDDTSDSSTVSWTFTPGEVGDTNAVVAFDDPNAPSALNWTIVLGSMVALAAAAVVVAARRTRNPPVSPGR</sequence>
<name>A0ABX1RRB9_9PSEU</name>
<organism evidence="3 4">
    <name type="scientific">Pseudonocardia xinjiangensis</name>
    <dbReference type="NCBI Taxonomy" id="75289"/>
    <lineage>
        <taxon>Bacteria</taxon>
        <taxon>Bacillati</taxon>
        <taxon>Actinomycetota</taxon>
        <taxon>Actinomycetes</taxon>
        <taxon>Pseudonocardiales</taxon>
        <taxon>Pseudonocardiaceae</taxon>
        <taxon>Pseudonocardia</taxon>
    </lineage>
</organism>
<dbReference type="InterPro" id="IPR053807">
    <property type="entry name" value="LppM"/>
</dbReference>
<evidence type="ECO:0000313" key="3">
    <source>
        <dbReference type="EMBL" id="NMH81788.1"/>
    </source>
</evidence>
<feature type="transmembrane region" description="Helical" evidence="1">
    <location>
        <begin position="196"/>
        <end position="218"/>
    </location>
</feature>
<keyword evidence="4" id="KW-1185">Reference proteome</keyword>
<accession>A0ABX1RRB9</accession>